<evidence type="ECO:0000256" key="12">
    <source>
        <dbReference type="ARBA" id="ARBA00044891"/>
    </source>
</evidence>
<comment type="function">
    <text evidence="23">Lysosomal dipeptide uniporter that selectively exports lysine, arginine or histidine-containing dipeptides with a net positive charge from the lysosome lumen into the cytosol. Could play a role in a specific type of protein O-glycosylation indirectly regulating macrophages migration and tissue invasion. Also essential for liver homeostasis.</text>
</comment>
<comment type="subcellular location">
    <subcellularLocation>
        <location evidence="1">Lysosome membrane</location>
        <topology evidence="1">Multi-pass membrane protein</topology>
    </subcellularLocation>
</comment>
<evidence type="ECO:0000256" key="8">
    <source>
        <dbReference type="ARBA" id="ARBA00044876"/>
    </source>
</evidence>
<accession>A0A0L0FBN9</accession>
<evidence type="ECO:0000313" key="27">
    <source>
        <dbReference type="EMBL" id="KNC73916.1"/>
    </source>
</evidence>
<dbReference type="Gene3D" id="1.20.1250.20">
    <property type="entry name" value="MFS general substrate transporter like domains"/>
    <property type="match status" value="1"/>
</dbReference>
<dbReference type="EMBL" id="KQ244987">
    <property type="protein sequence ID" value="KNC73916.1"/>
    <property type="molecule type" value="Genomic_DNA"/>
</dbReference>
<evidence type="ECO:0000256" key="9">
    <source>
        <dbReference type="ARBA" id="ARBA00044878"/>
    </source>
</evidence>
<dbReference type="SUPFAM" id="SSF103473">
    <property type="entry name" value="MFS general substrate transporter"/>
    <property type="match status" value="1"/>
</dbReference>
<evidence type="ECO:0000256" key="19">
    <source>
        <dbReference type="ARBA" id="ARBA00044919"/>
    </source>
</evidence>
<keyword evidence="28" id="KW-1185">Reference proteome</keyword>
<keyword evidence="7" id="KW-0458">Lysosome</keyword>
<feature type="transmembrane region" description="Helical" evidence="25">
    <location>
        <begin position="109"/>
        <end position="126"/>
    </location>
</feature>
<evidence type="ECO:0000256" key="10">
    <source>
        <dbReference type="ARBA" id="ARBA00044881"/>
    </source>
</evidence>
<comment type="catalytic activity">
    <reaction evidence="15">
        <text>L-arginyl-L-alpha-amino acid(out) = L-arginyl-L-alpha-amino acid(in)</text>
        <dbReference type="Rhea" id="RHEA:79371"/>
        <dbReference type="ChEBI" id="CHEBI:84315"/>
    </reaction>
</comment>
<feature type="transmembrane region" description="Helical" evidence="25">
    <location>
        <begin position="261"/>
        <end position="282"/>
    </location>
</feature>
<evidence type="ECO:0000259" key="26">
    <source>
        <dbReference type="PROSITE" id="PS50850"/>
    </source>
</evidence>
<dbReference type="STRING" id="667725.A0A0L0FBN9"/>
<evidence type="ECO:0000256" key="7">
    <source>
        <dbReference type="ARBA" id="ARBA00023228"/>
    </source>
</evidence>
<keyword evidence="5 25" id="KW-1133">Transmembrane helix</keyword>
<evidence type="ECO:0000256" key="4">
    <source>
        <dbReference type="ARBA" id="ARBA00022692"/>
    </source>
</evidence>
<feature type="non-terminal residue" evidence="27">
    <location>
        <position position="347"/>
    </location>
</feature>
<evidence type="ECO:0000256" key="11">
    <source>
        <dbReference type="ARBA" id="ARBA00044884"/>
    </source>
</evidence>
<evidence type="ECO:0000256" key="15">
    <source>
        <dbReference type="ARBA" id="ARBA00044899"/>
    </source>
</evidence>
<dbReference type="PANTHER" id="PTHR23512:SF3">
    <property type="entry name" value="MAJOR FACILITATOR SUPERFAMILY DOMAIN-CONTAINING PROTEIN 1"/>
    <property type="match status" value="1"/>
</dbReference>
<feature type="transmembrane region" description="Helical" evidence="25">
    <location>
        <begin position="146"/>
        <end position="170"/>
    </location>
</feature>
<evidence type="ECO:0000256" key="22">
    <source>
        <dbReference type="ARBA" id="ARBA00045018"/>
    </source>
</evidence>
<dbReference type="InterPro" id="IPR052187">
    <property type="entry name" value="MFSD1"/>
</dbReference>
<feature type="domain" description="Major facilitator superfamily (MFS) profile" evidence="26">
    <location>
        <begin position="1"/>
        <end position="347"/>
    </location>
</feature>
<evidence type="ECO:0000256" key="17">
    <source>
        <dbReference type="ARBA" id="ARBA00044903"/>
    </source>
</evidence>
<evidence type="ECO:0000256" key="16">
    <source>
        <dbReference type="ARBA" id="ARBA00044900"/>
    </source>
</evidence>
<dbReference type="InterPro" id="IPR036259">
    <property type="entry name" value="MFS_trans_sf"/>
</dbReference>
<comment type="catalytic activity">
    <reaction evidence="10">
        <text>L-alpha-aminoacyl-L-arginine(out) = L-alpha-aminoacyl-L-arginine(in)</text>
        <dbReference type="Rhea" id="RHEA:79367"/>
        <dbReference type="ChEBI" id="CHEBI:229968"/>
    </reaction>
</comment>
<feature type="non-terminal residue" evidence="27">
    <location>
        <position position="1"/>
    </location>
</feature>
<evidence type="ECO:0000256" key="2">
    <source>
        <dbReference type="ARBA" id="ARBA00008335"/>
    </source>
</evidence>
<evidence type="ECO:0000256" key="1">
    <source>
        <dbReference type="ARBA" id="ARBA00004155"/>
    </source>
</evidence>
<proteinExistence type="inferred from homology"/>
<feature type="transmembrane region" description="Helical" evidence="25">
    <location>
        <begin position="27"/>
        <end position="45"/>
    </location>
</feature>
<evidence type="ECO:0000313" key="28">
    <source>
        <dbReference type="Proteomes" id="UP000054560"/>
    </source>
</evidence>
<comment type="catalytic activity">
    <reaction evidence="9">
        <text>L-histidyl-glycine(out) = L-histidyl-glycine(in)</text>
        <dbReference type="Rhea" id="RHEA:79395"/>
        <dbReference type="ChEBI" id="CHEBI:229957"/>
    </reaction>
</comment>
<feature type="transmembrane region" description="Helical" evidence="25">
    <location>
        <begin position="234"/>
        <end position="254"/>
    </location>
</feature>
<comment type="catalytic activity">
    <reaction evidence="20">
        <text>L-lysyl-glycine(out) = L-lysyl-glycine(in)</text>
        <dbReference type="Rhea" id="RHEA:79407"/>
        <dbReference type="ChEBI" id="CHEBI:191202"/>
    </reaction>
</comment>
<sequence>PGAIQTQLTEWFGGPEKYTKSMNLNLYSVYSYPNIVLALLGGYLIDGFLGVRAASVLFCALITIGQLLFAIGVQSKVFWVCLLGRFVFGLGGESLTVSQNAFTVRWFDGPYLSLCFAVVLCFSRLGSSVNFIVTPMLANAGVPISIWMGTAMCVLSMVACLLLTGLDYWGQDRLKAETVEEKVSLKHILRLPLATWLNFGICFFFYIGILTFYAVASDIMQQTGAKYDPQTASLFLAVPNFTSVFAFPIVGYLVDKYGRALYWCGSASVMLLIAHVVFLGNANDWFQVHPIFPMVWLGIAYAMGACAVWPMVSYILPNHVLGTAFGTMTAVQNLGTSMAPQLIGYIQ</sequence>
<comment type="catalytic activity">
    <reaction evidence="12">
        <text>L-lysyl-L-alpha-amino acid(out) = L-lysyl-L-alpha-amino acid(in)</text>
        <dbReference type="Rhea" id="RHEA:79387"/>
        <dbReference type="ChEBI" id="CHEBI:229965"/>
    </reaction>
</comment>
<comment type="catalytic activity">
    <reaction evidence="14">
        <text>L-aspartyl-L-lysine(out) = L-aspartyl-L-lysine(in)</text>
        <dbReference type="Rhea" id="RHEA:79411"/>
        <dbReference type="ChEBI" id="CHEBI:229953"/>
    </reaction>
</comment>
<reference evidence="27 28" key="1">
    <citation type="submission" date="2011-02" db="EMBL/GenBank/DDBJ databases">
        <title>The Genome Sequence of Sphaeroforma arctica JP610.</title>
        <authorList>
            <consortium name="The Broad Institute Genome Sequencing Platform"/>
            <person name="Russ C."/>
            <person name="Cuomo C."/>
            <person name="Young S.K."/>
            <person name="Zeng Q."/>
            <person name="Gargeya S."/>
            <person name="Alvarado L."/>
            <person name="Berlin A."/>
            <person name="Chapman S.B."/>
            <person name="Chen Z."/>
            <person name="Freedman E."/>
            <person name="Gellesch M."/>
            <person name="Goldberg J."/>
            <person name="Griggs A."/>
            <person name="Gujja S."/>
            <person name="Heilman E."/>
            <person name="Heiman D."/>
            <person name="Howarth C."/>
            <person name="Mehta T."/>
            <person name="Neiman D."/>
            <person name="Pearson M."/>
            <person name="Roberts A."/>
            <person name="Saif S."/>
            <person name="Shea T."/>
            <person name="Shenoy N."/>
            <person name="Sisk P."/>
            <person name="Stolte C."/>
            <person name="Sykes S."/>
            <person name="White J."/>
            <person name="Yandava C."/>
            <person name="Burger G."/>
            <person name="Gray M.W."/>
            <person name="Holland P.W.H."/>
            <person name="King N."/>
            <person name="Lang F.B.F."/>
            <person name="Roger A.J."/>
            <person name="Ruiz-Trillo I."/>
            <person name="Haas B."/>
            <person name="Nusbaum C."/>
            <person name="Birren B."/>
        </authorList>
    </citation>
    <scope>NUCLEOTIDE SEQUENCE [LARGE SCALE GENOMIC DNA]</scope>
    <source>
        <strain evidence="27 28">JP610</strain>
    </source>
</reference>
<protein>
    <recommendedName>
        <fullName evidence="21">Lysosomal dipeptide transporter MFSD1</fullName>
    </recommendedName>
    <alternativeName>
        <fullName evidence="22">Major facilitator superfamily domain-containing protein 1</fullName>
    </alternativeName>
</protein>
<dbReference type="OrthoDB" id="424834at2759"/>
<feature type="transmembrane region" description="Helical" evidence="25">
    <location>
        <begin position="52"/>
        <end position="71"/>
    </location>
</feature>
<evidence type="ECO:0000256" key="3">
    <source>
        <dbReference type="ARBA" id="ARBA00022448"/>
    </source>
</evidence>
<evidence type="ECO:0000256" key="6">
    <source>
        <dbReference type="ARBA" id="ARBA00023136"/>
    </source>
</evidence>
<evidence type="ECO:0000256" key="23">
    <source>
        <dbReference type="ARBA" id="ARBA00045709"/>
    </source>
</evidence>
<comment type="subunit">
    <text evidence="24">Homodimer. Interacts with lysosomal protein GLMP (via lumenal domain); the interaction starts while both proteins are still in the endoplasmic reticulum and is required for stabilization of MFSD1 in lysosomes but has no direct effect on its targeting to lysosomes or transporter activity.</text>
</comment>
<dbReference type="InterPro" id="IPR020846">
    <property type="entry name" value="MFS_dom"/>
</dbReference>
<evidence type="ECO:0000256" key="18">
    <source>
        <dbReference type="ARBA" id="ARBA00044912"/>
    </source>
</evidence>
<keyword evidence="6 25" id="KW-0472">Membrane</keyword>
<dbReference type="InterPro" id="IPR011701">
    <property type="entry name" value="MFS"/>
</dbReference>
<comment type="catalytic activity">
    <reaction evidence="8">
        <text>L-lysyl-L-alanine(out) = L-lysyl-L-alanine(in)</text>
        <dbReference type="Rhea" id="RHEA:79399"/>
        <dbReference type="ChEBI" id="CHEBI:229954"/>
    </reaction>
</comment>
<feature type="transmembrane region" description="Helical" evidence="25">
    <location>
        <begin position="294"/>
        <end position="316"/>
    </location>
</feature>
<comment type="catalytic activity">
    <reaction evidence="18">
        <text>L-histidyl-L-alpha-amino acid(out) = L-histidyl-L-alpha-amino acid(in)</text>
        <dbReference type="Rhea" id="RHEA:79379"/>
        <dbReference type="ChEBI" id="CHEBI:229964"/>
    </reaction>
</comment>
<organism evidence="27 28">
    <name type="scientific">Sphaeroforma arctica JP610</name>
    <dbReference type="NCBI Taxonomy" id="667725"/>
    <lineage>
        <taxon>Eukaryota</taxon>
        <taxon>Ichthyosporea</taxon>
        <taxon>Ichthyophonida</taxon>
        <taxon>Sphaeroforma</taxon>
    </lineage>
</organism>
<evidence type="ECO:0000256" key="5">
    <source>
        <dbReference type="ARBA" id="ARBA00022989"/>
    </source>
</evidence>
<dbReference type="GeneID" id="25914029"/>
<dbReference type="eggNOG" id="KOG4686">
    <property type="taxonomic scope" value="Eukaryota"/>
</dbReference>
<keyword evidence="4 25" id="KW-0812">Transmembrane</keyword>
<dbReference type="AlphaFoldDB" id="A0A0L0FBN9"/>
<comment type="catalytic activity">
    <reaction evidence="19">
        <text>L-alanyl-L-lysine(out) = L-alanyl-L-lysine(in)</text>
        <dbReference type="Rhea" id="RHEA:79415"/>
        <dbReference type="ChEBI" id="CHEBI:192470"/>
    </reaction>
</comment>
<evidence type="ECO:0000256" key="21">
    <source>
        <dbReference type="ARBA" id="ARBA00044985"/>
    </source>
</evidence>
<dbReference type="PANTHER" id="PTHR23512">
    <property type="entry name" value="MAJOR FACILITATOR SUPERFAMILY DOMAIN-CONTAINING PROTEIN 1"/>
    <property type="match status" value="1"/>
</dbReference>
<dbReference type="Proteomes" id="UP000054560">
    <property type="component" value="Unassembled WGS sequence"/>
</dbReference>
<keyword evidence="3" id="KW-0813">Transport</keyword>
<comment type="catalytic activity">
    <reaction evidence="17">
        <text>L-arginyl-glycine(out) = L-arginyl-glycine(in)</text>
        <dbReference type="Rhea" id="RHEA:79391"/>
        <dbReference type="ChEBI" id="CHEBI:229955"/>
    </reaction>
</comment>
<name>A0A0L0FBN9_9EUKA</name>
<comment type="similarity">
    <text evidence="2">Belongs to the major facilitator superfamily.</text>
</comment>
<evidence type="ECO:0000256" key="14">
    <source>
        <dbReference type="ARBA" id="ARBA00044898"/>
    </source>
</evidence>
<evidence type="ECO:0000256" key="20">
    <source>
        <dbReference type="ARBA" id="ARBA00044924"/>
    </source>
</evidence>
<comment type="catalytic activity">
    <reaction evidence="11">
        <text>L-alpha-aminoacyl-L-histidine(out) = L-alpha-aminoacyl-L-histidine(in)</text>
        <dbReference type="Rhea" id="RHEA:79375"/>
        <dbReference type="ChEBI" id="CHEBI:229967"/>
    </reaction>
</comment>
<dbReference type="GO" id="GO:0022857">
    <property type="term" value="F:transmembrane transporter activity"/>
    <property type="evidence" value="ECO:0007669"/>
    <property type="project" value="InterPro"/>
</dbReference>
<comment type="catalytic activity">
    <reaction evidence="16">
        <text>L-lysyl-L-lysine(out) = L-lysyl-L-lysine(in)</text>
        <dbReference type="Rhea" id="RHEA:79403"/>
        <dbReference type="ChEBI" id="CHEBI:229956"/>
    </reaction>
</comment>
<evidence type="ECO:0000256" key="25">
    <source>
        <dbReference type="SAM" id="Phobius"/>
    </source>
</evidence>
<comment type="catalytic activity">
    <reaction evidence="13">
        <text>L-alpha-aminoacyl-L-lysine(out) = L-alpha-aminoacyl-L-lysine(in)</text>
        <dbReference type="Rhea" id="RHEA:79383"/>
        <dbReference type="ChEBI" id="CHEBI:229966"/>
    </reaction>
</comment>
<gene>
    <name evidence="27" type="ORF">SARC_13525</name>
</gene>
<evidence type="ECO:0000256" key="13">
    <source>
        <dbReference type="ARBA" id="ARBA00044893"/>
    </source>
</evidence>
<feature type="transmembrane region" description="Helical" evidence="25">
    <location>
        <begin position="191"/>
        <end position="214"/>
    </location>
</feature>
<dbReference type="RefSeq" id="XP_014147818.1">
    <property type="nucleotide sequence ID" value="XM_014292343.1"/>
</dbReference>
<evidence type="ECO:0000256" key="24">
    <source>
        <dbReference type="ARBA" id="ARBA00046376"/>
    </source>
</evidence>
<dbReference type="Pfam" id="PF07690">
    <property type="entry name" value="MFS_1"/>
    <property type="match status" value="1"/>
</dbReference>
<dbReference type="PROSITE" id="PS50850">
    <property type="entry name" value="MFS"/>
    <property type="match status" value="1"/>
</dbReference>
<dbReference type="GO" id="GO:0005765">
    <property type="term" value="C:lysosomal membrane"/>
    <property type="evidence" value="ECO:0007669"/>
    <property type="project" value="UniProtKB-SubCell"/>
</dbReference>